<dbReference type="InterPro" id="IPR025117">
    <property type="entry name" value="DUF4037"/>
</dbReference>
<reference evidence="2 3" key="1">
    <citation type="submission" date="2017-09" db="EMBL/GenBank/DDBJ databases">
        <authorList>
            <person name="Ehlers B."/>
            <person name="Leendertz F.H."/>
        </authorList>
    </citation>
    <scope>NUCLEOTIDE SEQUENCE [LARGE SCALE GENOMIC DNA]</scope>
    <source>
        <strain evidence="2 3">CGMCC 4.6857</strain>
    </source>
</reference>
<dbReference type="AlphaFoldDB" id="A0A285IBK3"/>
<sequence>MPEFLPGLTLARHFYFEAVRPLLGDLPHAAARLGPGSDVLGFDTERSTDHDWGPRLELFVDDPGDLHDMLARRLPKRVRGWPTHFAPPGARVRSMSHTDGDVEHYVRIRSFPAWCRDLLGFDPAGGIGLLDWLATPWQRLAEFTGGAVFHDPGDVLTAAREGLSWYPPDVWRHVLACQWQRISQEEAFPARAAETGDELGARMLTARLCRDVARLILLQERRWPPYAKWLTRALPEDLTVAALLAALRTADTTDRENALCAALEMAALRQNDLGLSAEQPPARRPFFDRGYAVIGAGRFAEALRDAITDPTVRALPLTGCADQIIDSTDVLTDARLTRAVVAATLP</sequence>
<dbReference type="OrthoDB" id="3030at2"/>
<evidence type="ECO:0000313" key="2">
    <source>
        <dbReference type="EMBL" id="SNY45348.1"/>
    </source>
</evidence>
<dbReference type="RefSeq" id="WP_097321389.1">
    <property type="nucleotide sequence ID" value="NZ_OBDY01000007.1"/>
</dbReference>
<proteinExistence type="predicted"/>
<dbReference type="Pfam" id="PF13228">
    <property type="entry name" value="DUF4037"/>
    <property type="match status" value="1"/>
</dbReference>
<keyword evidence="3" id="KW-1185">Reference proteome</keyword>
<feature type="domain" description="DUF4037" evidence="1">
    <location>
        <begin position="132"/>
        <end position="230"/>
    </location>
</feature>
<evidence type="ECO:0000313" key="3">
    <source>
        <dbReference type="Proteomes" id="UP000219612"/>
    </source>
</evidence>
<evidence type="ECO:0000259" key="1">
    <source>
        <dbReference type="Pfam" id="PF13228"/>
    </source>
</evidence>
<accession>A0A285IBK3</accession>
<protein>
    <recommendedName>
        <fullName evidence="1">DUF4037 domain-containing protein</fullName>
    </recommendedName>
</protein>
<name>A0A285IBK3_9ACTN</name>
<gene>
    <name evidence="2" type="ORF">SAMN05421748_107213</name>
</gene>
<organism evidence="2 3">
    <name type="scientific">Paractinoplanes atraurantiacus</name>
    <dbReference type="NCBI Taxonomy" id="1036182"/>
    <lineage>
        <taxon>Bacteria</taxon>
        <taxon>Bacillati</taxon>
        <taxon>Actinomycetota</taxon>
        <taxon>Actinomycetes</taxon>
        <taxon>Micromonosporales</taxon>
        <taxon>Micromonosporaceae</taxon>
        <taxon>Paractinoplanes</taxon>
    </lineage>
</organism>
<dbReference type="EMBL" id="OBDY01000007">
    <property type="protein sequence ID" value="SNY45348.1"/>
    <property type="molecule type" value="Genomic_DNA"/>
</dbReference>
<dbReference type="Proteomes" id="UP000219612">
    <property type="component" value="Unassembled WGS sequence"/>
</dbReference>